<feature type="active site" description="Acyl-ester intermediate" evidence="4">
    <location>
        <position position="207"/>
    </location>
</feature>
<dbReference type="GO" id="GO:0004104">
    <property type="term" value="F:cholinesterase activity"/>
    <property type="evidence" value="ECO:0007669"/>
    <property type="project" value="InterPro"/>
</dbReference>
<dbReference type="SUPFAM" id="SSF53474">
    <property type="entry name" value="alpha/beta-Hydrolases"/>
    <property type="match status" value="1"/>
</dbReference>
<evidence type="ECO:0000256" key="3">
    <source>
        <dbReference type="ARBA" id="ARBA00023157"/>
    </source>
</evidence>
<reference evidence="6 7" key="1">
    <citation type="submission" date="2019-12" db="EMBL/GenBank/DDBJ databases">
        <title>Nitratireductor arenosus sp. nov., Isolated from sea sand, Jeju island, South Korea.</title>
        <authorList>
            <person name="Kim W."/>
        </authorList>
    </citation>
    <scope>NUCLEOTIDE SEQUENCE [LARGE SCALE GENOMIC DNA]</scope>
    <source>
        <strain evidence="6 7">CAU 1489</strain>
    </source>
</reference>
<feature type="domain" description="Carboxylesterase type B" evidence="5">
    <location>
        <begin position="23"/>
        <end position="490"/>
    </location>
</feature>
<feature type="active site" description="Charge relay system" evidence="4">
    <location>
        <position position="332"/>
    </location>
</feature>
<evidence type="ECO:0000256" key="2">
    <source>
        <dbReference type="ARBA" id="ARBA00022801"/>
    </source>
</evidence>
<dbReference type="AlphaFoldDB" id="A0A844QND2"/>
<evidence type="ECO:0000256" key="1">
    <source>
        <dbReference type="ARBA" id="ARBA00005964"/>
    </source>
</evidence>
<protein>
    <submittedName>
        <fullName evidence="6">Carboxylesterase family protein</fullName>
    </submittedName>
</protein>
<comment type="similarity">
    <text evidence="1">Belongs to the type-B carboxylesterase/lipase family.</text>
</comment>
<evidence type="ECO:0000313" key="6">
    <source>
        <dbReference type="EMBL" id="MVA99473.1"/>
    </source>
</evidence>
<dbReference type="PANTHER" id="PTHR43918:SF4">
    <property type="entry name" value="CARBOXYLIC ESTER HYDROLASE"/>
    <property type="match status" value="1"/>
</dbReference>
<evidence type="ECO:0000259" key="5">
    <source>
        <dbReference type="Pfam" id="PF00135"/>
    </source>
</evidence>
<dbReference type="Proteomes" id="UP000463224">
    <property type="component" value="Unassembled WGS sequence"/>
</dbReference>
<dbReference type="InterPro" id="IPR029058">
    <property type="entry name" value="AB_hydrolase_fold"/>
</dbReference>
<proteinExistence type="inferred from homology"/>
<dbReference type="PRINTS" id="PR00878">
    <property type="entry name" value="CHOLNESTRASE"/>
</dbReference>
<comment type="caution">
    <text evidence="6">The sequence shown here is derived from an EMBL/GenBank/DDBJ whole genome shotgun (WGS) entry which is preliminary data.</text>
</comment>
<accession>A0A844QND2</accession>
<feature type="active site" description="Charge relay system" evidence="4">
    <location>
        <position position="428"/>
    </location>
</feature>
<organism evidence="6 7">
    <name type="scientific">Nitratireductor arenosus</name>
    <dbReference type="NCBI Taxonomy" id="2682096"/>
    <lineage>
        <taxon>Bacteria</taxon>
        <taxon>Pseudomonadati</taxon>
        <taxon>Pseudomonadota</taxon>
        <taxon>Alphaproteobacteria</taxon>
        <taxon>Hyphomicrobiales</taxon>
        <taxon>Phyllobacteriaceae</taxon>
        <taxon>Nitratireductor</taxon>
    </lineage>
</organism>
<dbReference type="PANTHER" id="PTHR43918">
    <property type="entry name" value="ACETYLCHOLINESTERASE"/>
    <property type="match status" value="1"/>
</dbReference>
<dbReference type="InterPro" id="IPR002018">
    <property type="entry name" value="CarbesteraseB"/>
</dbReference>
<gene>
    <name evidence="6" type="ORF">GN330_19685</name>
</gene>
<dbReference type="Pfam" id="PF00135">
    <property type="entry name" value="COesterase"/>
    <property type="match status" value="1"/>
</dbReference>
<evidence type="ECO:0000256" key="4">
    <source>
        <dbReference type="PIRSR" id="PIRSR600997-1"/>
    </source>
</evidence>
<evidence type="ECO:0000313" key="7">
    <source>
        <dbReference type="Proteomes" id="UP000463224"/>
    </source>
</evidence>
<name>A0A844QND2_9HYPH</name>
<keyword evidence="3" id="KW-1015">Disulfide bond</keyword>
<dbReference type="InterPro" id="IPR050654">
    <property type="entry name" value="AChE-related_enzymes"/>
</dbReference>
<dbReference type="EMBL" id="WPHG01000006">
    <property type="protein sequence ID" value="MVA99473.1"/>
    <property type="molecule type" value="Genomic_DNA"/>
</dbReference>
<keyword evidence="2" id="KW-0378">Hydrolase</keyword>
<dbReference type="Gene3D" id="3.40.50.1820">
    <property type="entry name" value="alpha/beta hydrolase"/>
    <property type="match status" value="1"/>
</dbReference>
<dbReference type="InterPro" id="IPR000997">
    <property type="entry name" value="Cholinesterase"/>
</dbReference>
<sequence>MVRFDAHPKGGGMDQINAELGKETMVVLPCGPVIGRRRGGVTAFHRVPYAMAPIGPRRFAVPVPPAPWSAPRDCTRPGPMPPQLPSRLAKVMGDYDCAQDEDCLHLDIWVPADAGKGTPVFVFLHGGAFMTGGGSMPCYDGHALAEASGMIVVTVSYRLGALGFLPIAGIAPANLGLHDQLAALRFVREAAPALGGDPETITVAGQSAGAYSIALMLANGLGRDLFRRAILMSAPLGLDLPHEGQTADLAERYLAALDIASGDRDALNRVPVAALLRAQAEVARADARQPGDIAPPFLPVIDGDLVTGDPNAALGAGAAAWCDVVIGSTREEMAAFYVDNPALAAIGDDVVAGAFQRAYGAGAAVELEKARARRAPALPPAVLGDLVTDTLFARPNLDFAAAQTAHGGAAHAYRFDWQSPMPGVGACHCIDLPFLFGAGEIWLDAPMVASADRREILDLARLFSGSLAAFAATGDPNRAGLPVWPAFGQARMVQFFDRLTEASSPVG</sequence>
<keyword evidence="7" id="KW-1185">Reference proteome</keyword>